<dbReference type="EMBL" id="JAAXOT010000019">
    <property type="protein sequence ID" value="NKY60045.1"/>
    <property type="molecule type" value="Genomic_DNA"/>
</dbReference>
<feature type="domain" description="Methyltransferase small" evidence="1">
    <location>
        <begin position="204"/>
        <end position="317"/>
    </location>
</feature>
<dbReference type="PANTHER" id="PTHR18895:SF74">
    <property type="entry name" value="MTRF1L RELEASE FACTOR GLUTAMINE METHYLTRANSFERASE"/>
    <property type="match status" value="1"/>
</dbReference>
<evidence type="ECO:0000313" key="3">
    <source>
        <dbReference type="Proteomes" id="UP000570678"/>
    </source>
</evidence>
<dbReference type="PANTHER" id="PTHR18895">
    <property type="entry name" value="HEMK METHYLTRANSFERASE"/>
    <property type="match status" value="1"/>
</dbReference>
<gene>
    <name evidence="2" type="ORF">HGA15_28660</name>
</gene>
<dbReference type="GO" id="GO:0003676">
    <property type="term" value="F:nucleic acid binding"/>
    <property type="evidence" value="ECO:0007669"/>
    <property type="project" value="InterPro"/>
</dbReference>
<dbReference type="InterPro" id="IPR007848">
    <property type="entry name" value="Small_mtfrase_dom"/>
</dbReference>
<dbReference type="CDD" id="cd02440">
    <property type="entry name" value="AdoMet_MTases"/>
    <property type="match status" value="1"/>
</dbReference>
<accession>A0A846YM03</accession>
<dbReference type="SUPFAM" id="SSF53335">
    <property type="entry name" value="S-adenosyl-L-methionine-dependent methyltransferases"/>
    <property type="match status" value="1"/>
</dbReference>
<evidence type="ECO:0000259" key="1">
    <source>
        <dbReference type="Pfam" id="PF05175"/>
    </source>
</evidence>
<keyword evidence="2" id="KW-0489">Methyltransferase</keyword>
<dbReference type="GO" id="GO:0032259">
    <property type="term" value="P:methylation"/>
    <property type="evidence" value="ECO:0007669"/>
    <property type="project" value="UniProtKB-KW"/>
</dbReference>
<name>A0A846YM03_9NOCA</name>
<dbReference type="Gene3D" id="3.40.50.150">
    <property type="entry name" value="Vaccinia Virus protein VP39"/>
    <property type="match status" value="1"/>
</dbReference>
<dbReference type="Pfam" id="PF05175">
    <property type="entry name" value="MTS"/>
    <property type="match status" value="1"/>
</dbReference>
<dbReference type="Proteomes" id="UP000570678">
    <property type="component" value="Unassembled WGS sequence"/>
</dbReference>
<dbReference type="AlphaFoldDB" id="A0A846YM03"/>
<organism evidence="2 3">
    <name type="scientific">Nocardia flavorosea</name>
    <dbReference type="NCBI Taxonomy" id="53429"/>
    <lineage>
        <taxon>Bacteria</taxon>
        <taxon>Bacillati</taxon>
        <taxon>Actinomycetota</taxon>
        <taxon>Actinomycetes</taxon>
        <taxon>Mycobacteriales</taxon>
        <taxon>Nocardiaceae</taxon>
        <taxon>Nocardia</taxon>
    </lineage>
</organism>
<sequence>MTTISWTESGTISSARWHSENASLAPTRIVVIDDRTTANAAHRLAKAGTGLLWRGDFHNARQLVRALERRRQRSSRAVATGSDPASLFESQRAIRTIRAELLGRVLVVLEPGYSLELRRAPDVRPACEHAYGTVADGPAAGGTERLCVSLPELLGVLSAYQWHLRGVDIPALGARIHPDYGVFSPVRGEYIDLVARTALPAGGERPLVFDLGTGTGVLAAVLARRGARVVATDINPRAVNCARANLDRLGVTAQVVEADLWPGGRADLVVCNPPWLPARPTSALELGIYDHDSDMLRRFLRGLPDHLTPDGEGWLILSDLAERLGLRTRDELRTHITEAGLRIAGRHDTSPQHPKAADAADPLHEARRQEITSLWRLVPA</sequence>
<dbReference type="InterPro" id="IPR050320">
    <property type="entry name" value="N5-glutamine_MTase"/>
</dbReference>
<evidence type="ECO:0000313" key="2">
    <source>
        <dbReference type="EMBL" id="NKY60045.1"/>
    </source>
</evidence>
<keyword evidence="3" id="KW-1185">Reference proteome</keyword>
<proteinExistence type="predicted"/>
<dbReference type="InterPro" id="IPR029063">
    <property type="entry name" value="SAM-dependent_MTases_sf"/>
</dbReference>
<dbReference type="GO" id="GO:0036009">
    <property type="term" value="F:protein-glutamine N-methyltransferase activity"/>
    <property type="evidence" value="ECO:0007669"/>
    <property type="project" value="TreeGrafter"/>
</dbReference>
<dbReference type="RefSeq" id="WP_062979769.1">
    <property type="nucleotide sequence ID" value="NZ_JAAXOT010000019.1"/>
</dbReference>
<protein>
    <submittedName>
        <fullName evidence="2">Methyltransferase</fullName>
    </submittedName>
</protein>
<dbReference type="PROSITE" id="PS00092">
    <property type="entry name" value="N6_MTASE"/>
    <property type="match status" value="1"/>
</dbReference>
<reference evidence="2 3" key="1">
    <citation type="submission" date="2020-04" db="EMBL/GenBank/DDBJ databases">
        <title>MicrobeNet Type strains.</title>
        <authorList>
            <person name="Nicholson A.C."/>
        </authorList>
    </citation>
    <scope>NUCLEOTIDE SEQUENCE [LARGE SCALE GENOMIC DNA]</scope>
    <source>
        <strain evidence="2 3">JCM 3332</strain>
    </source>
</reference>
<keyword evidence="2" id="KW-0808">Transferase</keyword>
<dbReference type="InterPro" id="IPR002052">
    <property type="entry name" value="DNA_methylase_N6_adenine_CS"/>
</dbReference>
<comment type="caution">
    <text evidence="2">The sequence shown here is derived from an EMBL/GenBank/DDBJ whole genome shotgun (WGS) entry which is preliminary data.</text>
</comment>